<evidence type="ECO:0000256" key="2">
    <source>
        <dbReference type="ARBA" id="ARBA00022723"/>
    </source>
</evidence>
<keyword evidence="4" id="KW-0862">Zinc</keyword>
<keyword evidence="2" id="KW-0479">Metal-binding</keyword>
<dbReference type="Pfam" id="PF02633">
    <property type="entry name" value="Creatininase"/>
    <property type="match status" value="1"/>
</dbReference>
<dbReference type="GO" id="GO:0046872">
    <property type="term" value="F:metal ion binding"/>
    <property type="evidence" value="ECO:0007669"/>
    <property type="project" value="UniProtKB-KW"/>
</dbReference>
<dbReference type="GO" id="GO:0016811">
    <property type="term" value="F:hydrolase activity, acting on carbon-nitrogen (but not peptide) bonds, in linear amides"/>
    <property type="evidence" value="ECO:0007669"/>
    <property type="project" value="TreeGrafter"/>
</dbReference>
<dbReference type="SUPFAM" id="SSF102215">
    <property type="entry name" value="Creatininase"/>
    <property type="match status" value="1"/>
</dbReference>
<dbReference type="GO" id="GO:0047789">
    <property type="term" value="F:creatininase activity"/>
    <property type="evidence" value="ECO:0007669"/>
    <property type="project" value="UniProtKB-EC"/>
</dbReference>
<evidence type="ECO:0000256" key="3">
    <source>
        <dbReference type="ARBA" id="ARBA00022801"/>
    </source>
</evidence>
<dbReference type="InterPro" id="IPR024087">
    <property type="entry name" value="Creatininase-like_sf"/>
</dbReference>
<sequence length="249" mass="27050">MILQTSTWQEVEHYLKTSTGIIVPIGSTEQHGPNGLIGTDAICPKVIAYKASELAGMMVAPTVNYGNAHHHLGFPGTIAIRPSTLLAMICDIVESLALHGFQHIYFLNGHGGNSATVTAAFAEYYATRSFNPEKTTTPLVHTTLMNWWYLSSLGALSKEFYGDREGSHATPSEVSLSYFAHPEAVKTMPHSEKLPPSGPIYDASDFRSRYADGRMGSDPSMASVEHGEKILSGAAKDVVASYQRFVDQN</sequence>
<dbReference type="PANTHER" id="PTHR35005">
    <property type="entry name" value="3-DEHYDRO-SCYLLO-INOSOSE HYDROLASE"/>
    <property type="match status" value="1"/>
</dbReference>
<reference evidence="5" key="1">
    <citation type="submission" date="2018-06" db="EMBL/GenBank/DDBJ databases">
        <authorList>
            <person name="Zhirakovskaya E."/>
        </authorList>
    </citation>
    <scope>NUCLEOTIDE SEQUENCE</scope>
</reference>
<evidence type="ECO:0000256" key="1">
    <source>
        <dbReference type="ARBA" id="ARBA00001947"/>
    </source>
</evidence>
<evidence type="ECO:0000256" key="4">
    <source>
        <dbReference type="ARBA" id="ARBA00022833"/>
    </source>
</evidence>
<dbReference type="EMBL" id="UOFL01000003">
    <property type="protein sequence ID" value="VAW70856.1"/>
    <property type="molecule type" value="Genomic_DNA"/>
</dbReference>
<name>A0A3B0YQX3_9ZZZZ</name>
<keyword evidence="3 5" id="KW-0378">Hydrolase</keyword>
<accession>A0A3B0YQX3</accession>
<protein>
    <submittedName>
        <fullName evidence="5">Creatinine amidohydrolase</fullName>
        <ecNumber evidence="5">3.5.2.10</ecNumber>
    </submittedName>
</protein>
<dbReference type="EC" id="3.5.2.10" evidence="5"/>
<gene>
    <name evidence="5" type="ORF">MNBD_GAMMA12-323</name>
</gene>
<evidence type="ECO:0000313" key="5">
    <source>
        <dbReference type="EMBL" id="VAW70856.1"/>
    </source>
</evidence>
<dbReference type="GO" id="GO:0009231">
    <property type="term" value="P:riboflavin biosynthetic process"/>
    <property type="evidence" value="ECO:0007669"/>
    <property type="project" value="TreeGrafter"/>
</dbReference>
<dbReference type="Gene3D" id="3.40.50.10310">
    <property type="entry name" value="Creatininase"/>
    <property type="match status" value="1"/>
</dbReference>
<proteinExistence type="predicted"/>
<dbReference type="InterPro" id="IPR003785">
    <property type="entry name" value="Creatininase/forma_Hydrolase"/>
</dbReference>
<dbReference type="AlphaFoldDB" id="A0A3B0YQX3"/>
<comment type="cofactor">
    <cofactor evidence="1">
        <name>Zn(2+)</name>
        <dbReference type="ChEBI" id="CHEBI:29105"/>
    </cofactor>
</comment>
<organism evidence="5">
    <name type="scientific">hydrothermal vent metagenome</name>
    <dbReference type="NCBI Taxonomy" id="652676"/>
    <lineage>
        <taxon>unclassified sequences</taxon>
        <taxon>metagenomes</taxon>
        <taxon>ecological metagenomes</taxon>
    </lineage>
</organism>
<dbReference type="PANTHER" id="PTHR35005:SF1">
    <property type="entry name" value="2-AMINO-5-FORMYLAMINO-6-RIBOSYLAMINOPYRIMIDIN-4(3H)-ONE 5'-MONOPHOSPHATE DEFORMYLASE"/>
    <property type="match status" value="1"/>
</dbReference>